<dbReference type="GO" id="GO:0007017">
    <property type="term" value="P:microtubule-based process"/>
    <property type="evidence" value="ECO:0007669"/>
    <property type="project" value="TreeGrafter"/>
</dbReference>
<dbReference type="OMA" id="YNWDVAQ"/>
<dbReference type="Pfam" id="PF02996">
    <property type="entry name" value="Prefoldin"/>
    <property type="match status" value="1"/>
</dbReference>
<dbReference type="OrthoDB" id="6375174at2759"/>
<evidence type="ECO:0008006" key="10">
    <source>
        <dbReference type="Google" id="ProtNLM"/>
    </source>
</evidence>
<gene>
    <name evidence="3" type="ORF">CROE0942_LOCUS10613</name>
    <name evidence="6" type="ORF">FNF27_03463</name>
    <name evidence="4" type="ORF">FNF29_06707</name>
    <name evidence="5" type="ORF">FNF31_03751</name>
</gene>
<dbReference type="GO" id="GO:0007021">
    <property type="term" value="P:tubulin complex assembly"/>
    <property type="evidence" value="ECO:0007669"/>
    <property type="project" value="TreeGrafter"/>
</dbReference>
<keyword evidence="8" id="KW-1185">Reference proteome</keyword>
<dbReference type="GO" id="GO:0006457">
    <property type="term" value="P:protein folding"/>
    <property type="evidence" value="ECO:0007669"/>
    <property type="project" value="InterPro"/>
</dbReference>
<dbReference type="EMBL" id="HBET01015776">
    <property type="protein sequence ID" value="CAD8566234.1"/>
    <property type="molecule type" value="Transcribed_RNA"/>
</dbReference>
<comment type="similarity">
    <text evidence="1">Belongs to the prefoldin subunit alpha family.</text>
</comment>
<dbReference type="InterPro" id="IPR016655">
    <property type="entry name" value="PFD3"/>
</dbReference>
<reference evidence="7 8" key="1">
    <citation type="submission" date="2019-07" db="EMBL/GenBank/DDBJ databases">
        <title>Genomes of Cafeteria roenbergensis.</title>
        <authorList>
            <person name="Fischer M.G."/>
            <person name="Hackl T."/>
            <person name="Roman M."/>
        </authorList>
    </citation>
    <scope>NUCLEOTIDE SEQUENCE [LARGE SCALE GENOMIC DNA]</scope>
    <source>
        <strain evidence="4 8">BVI</strain>
        <strain evidence="5 9">Cflag</strain>
        <strain evidence="6 7">E4-10P</strain>
    </source>
</reference>
<dbReference type="PANTHER" id="PTHR12409">
    <property type="entry name" value="PREFOLDIN SUBUNIT 3"/>
    <property type="match status" value="1"/>
</dbReference>
<evidence type="ECO:0000313" key="7">
    <source>
        <dbReference type="Proteomes" id="UP000322899"/>
    </source>
</evidence>
<dbReference type="InterPro" id="IPR009053">
    <property type="entry name" value="Prefoldin"/>
</dbReference>
<dbReference type="InterPro" id="IPR004127">
    <property type="entry name" value="Prefoldin_subunit_alpha"/>
</dbReference>
<keyword evidence="2" id="KW-0143">Chaperone</keyword>
<protein>
    <recommendedName>
        <fullName evidence="10">Prefoldin subunit 3</fullName>
    </recommendedName>
</protein>
<dbReference type="CDD" id="cd23156">
    <property type="entry name" value="Prefoldin_3"/>
    <property type="match status" value="1"/>
</dbReference>
<dbReference type="EMBL" id="VLTM01000035">
    <property type="protein sequence ID" value="KAA0161468.1"/>
    <property type="molecule type" value="Genomic_DNA"/>
</dbReference>
<evidence type="ECO:0000313" key="5">
    <source>
        <dbReference type="EMBL" id="KAA0161468.1"/>
    </source>
</evidence>
<dbReference type="EMBL" id="VLTO01000016">
    <property type="protein sequence ID" value="KAA0175166.1"/>
    <property type="molecule type" value="Genomic_DNA"/>
</dbReference>
<dbReference type="Gene3D" id="1.10.287.370">
    <property type="match status" value="1"/>
</dbReference>
<evidence type="ECO:0000313" key="8">
    <source>
        <dbReference type="Proteomes" id="UP000323011"/>
    </source>
</evidence>
<dbReference type="PANTHER" id="PTHR12409:SF0">
    <property type="entry name" value="PREFOLDIN SUBUNIT 3"/>
    <property type="match status" value="1"/>
</dbReference>
<evidence type="ECO:0000313" key="6">
    <source>
        <dbReference type="EMBL" id="KAA0175166.1"/>
    </source>
</evidence>
<dbReference type="SUPFAM" id="SSF46579">
    <property type="entry name" value="Prefoldin"/>
    <property type="match status" value="1"/>
</dbReference>
<dbReference type="EMBL" id="VLTN01000054">
    <property type="protein sequence ID" value="KAA0148320.1"/>
    <property type="molecule type" value="Genomic_DNA"/>
</dbReference>
<evidence type="ECO:0000256" key="2">
    <source>
        <dbReference type="ARBA" id="ARBA00023186"/>
    </source>
</evidence>
<dbReference type="AlphaFoldDB" id="A0A5A8C8H6"/>
<proteinExistence type="inferred from homology"/>
<dbReference type="GO" id="GO:0005737">
    <property type="term" value="C:cytoplasm"/>
    <property type="evidence" value="ECO:0007669"/>
    <property type="project" value="TreeGrafter"/>
</dbReference>
<dbReference type="FunFam" id="1.10.287.370:FF:000001">
    <property type="entry name" value="Prefoldin subunit 3"/>
    <property type="match status" value="1"/>
</dbReference>
<evidence type="ECO:0000313" key="4">
    <source>
        <dbReference type="EMBL" id="KAA0148320.1"/>
    </source>
</evidence>
<organism evidence="4 8">
    <name type="scientific">Cafeteria roenbergensis</name>
    <name type="common">Marine flagellate</name>
    <dbReference type="NCBI Taxonomy" id="33653"/>
    <lineage>
        <taxon>Eukaryota</taxon>
        <taxon>Sar</taxon>
        <taxon>Stramenopiles</taxon>
        <taxon>Bigyra</taxon>
        <taxon>Opalozoa</taxon>
        <taxon>Bicosoecida</taxon>
        <taxon>Cafeteriaceae</taxon>
        <taxon>Cafeteria</taxon>
    </lineage>
</organism>
<dbReference type="Proteomes" id="UP000323011">
    <property type="component" value="Unassembled WGS sequence"/>
</dbReference>
<dbReference type="Proteomes" id="UP000325113">
    <property type="component" value="Unassembled WGS sequence"/>
</dbReference>
<evidence type="ECO:0000256" key="1">
    <source>
        <dbReference type="ARBA" id="ARBA00010048"/>
    </source>
</evidence>
<evidence type="ECO:0000313" key="9">
    <source>
        <dbReference type="Proteomes" id="UP000325113"/>
    </source>
</evidence>
<dbReference type="GO" id="GO:0015631">
    <property type="term" value="F:tubulin binding"/>
    <property type="evidence" value="ECO:0007669"/>
    <property type="project" value="TreeGrafter"/>
</dbReference>
<evidence type="ECO:0000313" key="3">
    <source>
        <dbReference type="EMBL" id="CAD8566234.1"/>
    </source>
</evidence>
<sequence length="213" mass="23455">MASAASASTALSPAAGAGAAASDESFDGLVPGYSIRLLGPRNARNIPTMKFIDDIVAFLKEESCTTETLLQALTTMHGKYKMMESAMLSNRQRMQAKQPEIERSLAAVRRLQKAKAEDATLDTTFNISDNVFARADVPPTETVCLWLGVNVLVEYPLDEAEAMLAESLQQVKDKEAIYDEDLRLVREQAITTEVNLSRSFNHDVQERRRAKSG</sequence>
<dbReference type="GO" id="GO:0016272">
    <property type="term" value="C:prefoldin complex"/>
    <property type="evidence" value="ECO:0007669"/>
    <property type="project" value="InterPro"/>
</dbReference>
<reference evidence="3" key="2">
    <citation type="submission" date="2021-01" db="EMBL/GenBank/DDBJ databases">
        <authorList>
            <person name="Corre E."/>
            <person name="Pelletier E."/>
            <person name="Niang G."/>
            <person name="Scheremetjew M."/>
            <person name="Finn R."/>
            <person name="Kale V."/>
            <person name="Holt S."/>
            <person name="Cochrane G."/>
            <person name="Meng A."/>
            <person name="Brown T."/>
            <person name="Cohen L."/>
        </authorList>
    </citation>
    <scope>NUCLEOTIDE SEQUENCE</scope>
    <source>
        <strain evidence="3">E4-10</strain>
    </source>
</reference>
<dbReference type="Proteomes" id="UP000322899">
    <property type="component" value="Unassembled WGS sequence"/>
</dbReference>
<name>A0A5A8C8H6_CAFRO</name>
<accession>A0A5A8C8H6</accession>